<dbReference type="SUPFAM" id="SSF47336">
    <property type="entry name" value="ACP-like"/>
    <property type="match status" value="1"/>
</dbReference>
<evidence type="ECO:0000256" key="3">
    <source>
        <dbReference type="ARBA" id="ARBA00022553"/>
    </source>
</evidence>
<dbReference type="Proteomes" id="UP000189674">
    <property type="component" value="Chromosome"/>
</dbReference>
<comment type="similarity">
    <text evidence="7">Belongs to the acyl carrier protein (ACP) family.</text>
</comment>
<evidence type="ECO:0000256" key="1">
    <source>
        <dbReference type="ARBA" id="ARBA00022450"/>
    </source>
</evidence>
<dbReference type="EMBL" id="CP019791">
    <property type="protein sequence ID" value="AQT68837.1"/>
    <property type="molecule type" value="Genomic_DNA"/>
</dbReference>
<keyword evidence="7" id="KW-0963">Cytoplasm</keyword>
<dbReference type="PROSITE" id="PS50075">
    <property type="entry name" value="CARRIER"/>
    <property type="match status" value="1"/>
</dbReference>
<dbReference type="AlphaFoldDB" id="A0A1U9NM13"/>
<dbReference type="PANTHER" id="PTHR20863">
    <property type="entry name" value="ACYL CARRIER PROTEIN"/>
    <property type="match status" value="1"/>
</dbReference>
<keyword evidence="2 7" id="KW-0444">Lipid biosynthesis</keyword>
<dbReference type="GO" id="GO:0016020">
    <property type="term" value="C:membrane"/>
    <property type="evidence" value="ECO:0007669"/>
    <property type="project" value="GOC"/>
</dbReference>
<dbReference type="InterPro" id="IPR006162">
    <property type="entry name" value="Ppantetheine_attach_site"/>
</dbReference>
<organism evidence="9 10">
    <name type="scientific">Anaerohalosphaera lusitana</name>
    <dbReference type="NCBI Taxonomy" id="1936003"/>
    <lineage>
        <taxon>Bacteria</taxon>
        <taxon>Pseudomonadati</taxon>
        <taxon>Planctomycetota</taxon>
        <taxon>Phycisphaerae</taxon>
        <taxon>Sedimentisphaerales</taxon>
        <taxon>Anaerohalosphaeraceae</taxon>
        <taxon>Anaerohalosphaera</taxon>
    </lineage>
</organism>
<keyword evidence="4 7" id="KW-0276">Fatty acid metabolism</keyword>
<feature type="domain" description="Carrier" evidence="8">
    <location>
        <begin position="6"/>
        <end position="81"/>
    </location>
</feature>
<dbReference type="GO" id="GO:0009245">
    <property type="term" value="P:lipid A biosynthetic process"/>
    <property type="evidence" value="ECO:0007669"/>
    <property type="project" value="TreeGrafter"/>
</dbReference>
<dbReference type="GO" id="GO:0000035">
    <property type="term" value="F:acyl binding"/>
    <property type="evidence" value="ECO:0007669"/>
    <property type="project" value="TreeGrafter"/>
</dbReference>
<reference evidence="10" key="1">
    <citation type="submission" date="2017-02" db="EMBL/GenBank/DDBJ databases">
        <title>Comparative genomics and description of representatives of a novel lineage of planctomycetes thriving in anoxic sediments.</title>
        <authorList>
            <person name="Spring S."/>
            <person name="Bunk B."/>
            <person name="Sproer C."/>
        </authorList>
    </citation>
    <scope>NUCLEOTIDE SEQUENCE [LARGE SCALE GENOMIC DNA]</scope>
    <source>
        <strain evidence="10">ST-NAGAB-D1</strain>
    </source>
</reference>
<dbReference type="PROSITE" id="PS00012">
    <property type="entry name" value="PHOSPHOPANTETHEINE"/>
    <property type="match status" value="1"/>
</dbReference>
<dbReference type="Pfam" id="PF00550">
    <property type="entry name" value="PP-binding"/>
    <property type="match status" value="1"/>
</dbReference>
<protein>
    <recommendedName>
        <fullName evidence="7">Acyl carrier protein</fullName>
        <shortName evidence="7">ACP</shortName>
    </recommendedName>
</protein>
<sequence length="131" mass="14610">MAMTRDEIFDEVQEVLVDALGLDDDEVTPEATLMGDLGAESIDFLDIVFRLEKAFGIKIPREELFPAESLMSNPEYVSNGKLTDKGLAELKDKMPHTDLSDFENDPDVNKIADLFTVDSIVNFVELKQKAA</sequence>
<comment type="PTM">
    <text evidence="7">4'-phosphopantetheine is transferred from CoA to a specific serine of apo-ACP by AcpS. This modification is essential for activity because fatty acids are bound in thioester linkage to the sulfhydryl of the prosthetic group.</text>
</comment>
<keyword evidence="3 7" id="KW-0597">Phosphoprotein</keyword>
<comment type="function">
    <text evidence="7">Carrier of the growing fatty acid chain in fatty acid biosynthesis.</text>
</comment>
<dbReference type="InterPro" id="IPR003231">
    <property type="entry name" value="ACP"/>
</dbReference>
<dbReference type="GO" id="GO:0000036">
    <property type="term" value="F:acyl carrier activity"/>
    <property type="evidence" value="ECO:0007669"/>
    <property type="project" value="UniProtKB-UniRule"/>
</dbReference>
<keyword evidence="1 7" id="KW-0596">Phosphopantetheine</keyword>
<dbReference type="GO" id="GO:0005829">
    <property type="term" value="C:cytosol"/>
    <property type="evidence" value="ECO:0007669"/>
    <property type="project" value="TreeGrafter"/>
</dbReference>
<proteinExistence type="inferred from homology"/>
<dbReference type="STRING" id="1936003.STSP2_02013"/>
<evidence type="ECO:0000259" key="8">
    <source>
        <dbReference type="PROSITE" id="PS50075"/>
    </source>
</evidence>
<dbReference type="OrthoDB" id="9809025at2"/>
<evidence type="ECO:0000256" key="6">
    <source>
        <dbReference type="ARBA" id="ARBA00023160"/>
    </source>
</evidence>
<gene>
    <name evidence="9" type="primary">acpXL</name>
    <name evidence="7" type="synonym">acpP</name>
    <name evidence="9" type="ORF">STSP2_02013</name>
</gene>
<evidence type="ECO:0000256" key="4">
    <source>
        <dbReference type="ARBA" id="ARBA00022832"/>
    </source>
</evidence>
<keyword evidence="5 7" id="KW-0443">Lipid metabolism</keyword>
<dbReference type="Gene3D" id="1.10.1200.10">
    <property type="entry name" value="ACP-like"/>
    <property type="match status" value="1"/>
</dbReference>
<keyword evidence="6 7" id="KW-0275">Fatty acid biosynthesis</keyword>
<dbReference type="InterPro" id="IPR009081">
    <property type="entry name" value="PP-bd_ACP"/>
</dbReference>
<comment type="pathway">
    <text evidence="7">Lipid metabolism; fatty acid biosynthesis.</text>
</comment>
<keyword evidence="10" id="KW-1185">Reference proteome</keyword>
<evidence type="ECO:0000313" key="9">
    <source>
        <dbReference type="EMBL" id="AQT68837.1"/>
    </source>
</evidence>
<dbReference type="KEGG" id="alus:STSP2_02013"/>
<evidence type="ECO:0000313" key="10">
    <source>
        <dbReference type="Proteomes" id="UP000189674"/>
    </source>
</evidence>
<comment type="subcellular location">
    <subcellularLocation>
        <location evidence="7">Cytoplasm</location>
    </subcellularLocation>
</comment>
<evidence type="ECO:0000256" key="5">
    <source>
        <dbReference type="ARBA" id="ARBA00023098"/>
    </source>
</evidence>
<dbReference type="UniPathway" id="UPA00094"/>
<evidence type="ECO:0000256" key="2">
    <source>
        <dbReference type="ARBA" id="ARBA00022516"/>
    </source>
</evidence>
<accession>A0A1U9NM13</accession>
<feature type="modified residue" description="O-(pantetheine 4'-phosphoryl)serine" evidence="7">
    <location>
        <position position="41"/>
    </location>
</feature>
<name>A0A1U9NM13_9BACT</name>
<dbReference type="HAMAP" id="MF_01217">
    <property type="entry name" value="Acyl_carrier"/>
    <property type="match status" value="1"/>
</dbReference>
<evidence type="ECO:0000256" key="7">
    <source>
        <dbReference type="HAMAP-Rule" id="MF_01217"/>
    </source>
</evidence>
<dbReference type="InterPro" id="IPR036736">
    <property type="entry name" value="ACP-like_sf"/>
</dbReference>
<dbReference type="PANTHER" id="PTHR20863:SF76">
    <property type="entry name" value="CARRIER DOMAIN-CONTAINING PROTEIN"/>
    <property type="match status" value="1"/>
</dbReference>
<dbReference type="RefSeq" id="WP_146662178.1">
    <property type="nucleotide sequence ID" value="NZ_CP019791.1"/>
</dbReference>